<sequence length="108" mass="11311">MQKTILVAVIAAGAMLAISSFTSPKGVRPTGNACLGQNNDSLVEYIGNHCQAGDTIATKHPAYFCDFNYAVAFNTFNSAMCIYTGKQAGERVPAVSASSKDQTPKTGS</sequence>
<dbReference type="RefSeq" id="WP_156859931.1">
    <property type="nucleotide sequence ID" value="NZ_WOWR01000073.1"/>
</dbReference>
<proteinExistence type="predicted"/>
<comment type="caution">
    <text evidence="3">The sequence shown here is derived from an EMBL/GenBank/DDBJ whole genome shotgun (WGS) entry which is preliminary data.</text>
</comment>
<evidence type="ECO:0000256" key="2">
    <source>
        <dbReference type="SAM" id="SignalP"/>
    </source>
</evidence>
<accession>A0A7V8E9Z4</accession>
<protein>
    <submittedName>
        <fullName evidence="3">Uncharacterized protein</fullName>
    </submittedName>
</protein>
<feature type="signal peptide" evidence="2">
    <location>
        <begin position="1"/>
        <end position="22"/>
    </location>
</feature>
<keyword evidence="2" id="KW-0732">Signal</keyword>
<dbReference type="AlphaFoldDB" id="A0A7V8E9Z4"/>
<reference evidence="3 4" key="1">
    <citation type="submission" date="2019-12" db="EMBL/GenBank/DDBJ databases">
        <authorList>
            <person name="Woiski C."/>
        </authorList>
    </citation>
    <scope>NUCLEOTIDE SEQUENCE [LARGE SCALE GENOMIC DNA]</scope>
    <source>
        <strain evidence="3 4">BOE100</strain>
    </source>
</reference>
<evidence type="ECO:0000313" key="3">
    <source>
        <dbReference type="EMBL" id="KAF0251006.1"/>
    </source>
</evidence>
<dbReference type="Proteomes" id="UP000442695">
    <property type="component" value="Unassembled WGS sequence"/>
</dbReference>
<feature type="chain" id="PRO_5030926269" evidence="2">
    <location>
        <begin position="23"/>
        <end position="108"/>
    </location>
</feature>
<organism evidence="3 4">
    <name type="scientific">Pseudomonas putida</name>
    <name type="common">Arthrobacter siderocapsulatus</name>
    <dbReference type="NCBI Taxonomy" id="303"/>
    <lineage>
        <taxon>Bacteria</taxon>
        <taxon>Pseudomonadati</taxon>
        <taxon>Pseudomonadota</taxon>
        <taxon>Gammaproteobacteria</taxon>
        <taxon>Pseudomonadales</taxon>
        <taxon>Pseudomonadaceae</taxon>
        <taxon>Pseudomonas</taxon>
    </lineage>
</organism>
<name>A0A7V8E9Z4_PSEPU</name>
<feature type="compositionally biased region" description="Polar residues" evidence="1">
    <location>
        <begin position="96"/>
        <end position="108"/>
    </location>
</feature>
<dbReference type="EMBL" id="WOWR01000073">
    <property type="protein sequence ID" value="KAF0251006.1"/>
    <property type="molecule type" value="Genomic_DNA"/>
</dbReference>
<feature type="region of interest" description="Disordered" evidence="1">
    <location>
        <begin position="89"/>
        <end position="108"/>
    </location>
</feature>
<evidence type="ECO:0000256" key="1">
    <source>
        <dbReference type="SAM" id="MobiDB-lite"/>
    </source>
</evidence>
<evidence type="ECO:0000313" key="4">
    <source>
        <dbReference type="Proteomes" id="UP000442695"/>
    </source>
</evidence>
<gene>
    <name evidence="3" type="ORF">GN299_30920</name>
</gene>